<dbReference type="AlphaFoldDB" id="A0A7S4JB93"/>
<feature type="region of interest" description="Disordered" evidence="1">
    <location>
        <begin position="524"/>
        <end position="563"/>
    </location>
</feature>
<protein>
    <submittedName>
        <fullName evidence="2">Uncharacterized protein</fullName>
    </submittedName>
</protein>
<proteinExistence type="predicted"/>
<feature type="compositionally biased region" description="Polar residues" evidence="1">
    <location>
        <begin position="213"/>
        <end position="229"/>
    </location>
</feature>
<evidence type="ECO:0000256" key="1">
    <source>
        <dbReference type="SAM" id="MobiDB-lite"/>
    </source>
</evidence>
<feature type="compositionally biased region" description="Polar residues" evidence="1">
    <location>
        <begin position="553"/>
        <end position="563"/>
    </location>
</feature>
<accession>A0A7S4JB93</accession>
<organism evidence="2">
    <name type="scientific">Guillardia theta</name>
    <name type="common">Cryptophyte</name>
    <name type="synonym">Cryptomonas phi</name>
    <dbReference type="NCBI Taxonomy" id="55529"/>
    <lineage>
        <taxon>Eukaryota</taxon>
        <taxon>Cryptophyceae</taxon>
        <taxon>Pyrenomonadales</taxon>
        <taxon>Geminigeraceae</taxon>
        <taxon>Guillardia</taxon>
    </lineage>
</organism>
<feature type="region of interest" description="Disordered" evidence="1">
    <location>
        <begin position="8"/>
        <end position="29"/>
    </location>
</feature>
<name>A0A7S4JB93_GUITH</name>
<gene>
    <name evidence="2" type="ORF">GTHE00462_LOCUS4354</name>
</gene>
<evidence type="ECO:0000313" key="2">
    <source>
        <dbReference type="EMBL" id="CAE2258160.1"/>
    </source>
</evidence>
<dbReference type="EMBL" id="HBKN01005287">
    <property type="protein sequence ID" value="CAE2258160.1"/>
    <property type="molecule type" value="Transcribed_RNA"/>
</dbReference>
<feature type="region of interest" description="Disordered" evidence="1">
    <location>
        <begin position="212"/>
        <end position="232"/>
    </location>
</feature>
<reference evidence="2" key="1">
    <citation type="submission" date="2021-01" db="EMBL/GenBank/DDBJ databases">
        <authorList>
            <person name="Corre E."/>
            <person name="Pelletier E."/>
            <person name="Niang G."/>
            <person name="Scheremetjew M."/>
            <person name="Finn R."/>
            <person name="Kale V."/>
            <person name="Holt S."/>
            <person name="Cochrane G."/>
            <person name="Meng A."/>
            <person name="Brown T."/>
            <person name="Cohen L."/>
        </authorList>
    </citation>
    <scope>NUCLEOTIDE SEQUENCE</scope>
    <source>
        <strain evidence="2">CCMP 2712</strain>
    </source>
</reference>
<feature type="region of interest" description="Disordered" evidence="1">
    <location>
        <begin position="465"/>
        <end position="487"/>
    </location>
</feature>
<sequence>MSCCFPLKKKRQRNPESSAVAPNNGEDPNARFVIRGDVVLPTTEPSTPKCVNGLRPEDHPVGRAGSFNLLDSEPSKTEASIVSVVVENVSELRASSSRQESLSRIRANISELLGIPVRCVDVHHADKSEEMSVVFVPRPASHSWDRSKGKLNEAEGWINASQTAQRLVTMIKEGSQDLHPVLKSSKDASCIPCNEDASLSNEMNELFRRMRSSWPQQHESRTTTETGSINGILHTPKSPSGFTYKSPSPMLPPRYLGIGPLEYTHEHSIPGALGDANGHASSMQAREGLHLPPKLPLKLINEKTPSTPDERKRSLLHYKPMTPRTERRKHMQGSSVALRGQQARSQIRPDAPAGWTSSPVVAVTTGEHEGGEKREDESELRRANGEVAEDYNQFSQWMSPKAKDWNSILRTPPKPQRGTWVASSAATSQSVYDDSKQAAFSNAEYGVTAMRGTAGWRRQLELAATRVPTSRDPSPIHGRSPSGRTSPSMMAWMDPTIGMETSLSAWMQPGLLQTSLQSDEVEREATIEPESTTCVYPVPPLLPGSQPEREATETSPAVRSFQW</sequence>